<evidence type="ECO:0000259" key="2">
    <source>
        <dbReference type="Pfam" id="PF14309"/>
    </source>
</evidence>
<dbReference type="Pfam" id="PF14309">
    <property type="entry name" value="DUF4378"/>
    <property type="match status" value="1"/>
</dbReference>
<organism evidence="3 4">
    <name type="scientific">Centaurea solstitialis</name>
    <name type="common">yellow star-thistle</name>
    <dbReference type="NCBI Taxonomy" id="347529"/>
    <lineage>
        <taxon>Eukaryota</taxon>
        <taxon>Viridiplantae</taxon>
        <taxon>Streptophyta</taxon>
        <taxon>Embryophyta</taxon>
        <taxon>Tracheophyta</taxon>
        <taxon>Spermatophyta</taxon>
        <taxon>Magnoliopsida</taxon>
        <taxon>eudicotyledons</taxon>
        <taxon>Gunneridae</taxon>
        <taxon>Pentapetalae</taxon>
        <taxon>asterids</taxon>
        <taxon>campanulids</taxon>
        <taxon>Asterales</taxon>
        <taxon>Asteraceae</taxon>
        <taxon>Carduoideae</taxon>
        <taxon>Cardueae</taxon>
        <taxon>Centaureinae</taxon>
        <taxon>Centaurea</taxon>
    </lineage>
</organism>
<feature type="compositionally biased region" description="Basic and acidic residues" evidence="1">
    <location>
        <begin position="180"/>
        <end position="196"/>
    </location>
</feature>
<dbReference type="Proteomes" id="UP001172457">
    <property type="component" value="Chromosome 2"/>
</dbReference>
<dbReference type="EMBL" id="JARYMX010000002">
    <property type="protein sequence ID" value="KAJ9563406.1"/>
    <property type="molecule type" value="Genomic_DNA"/>
</dbReference>
<comment type="caution">
    <text evidence="3">The sequence shown here is derived from an EMBL/GenBank/DDBJ whole genome shotgun (WGS) entry which is preliminary data.</text>
</comment>
<feature type="domain" description="DUF4378" evidence="2">
    <location>
        <begin position="523"/>
        <end position="670"/>
    </location>
</feature>
<keyword evidence="4" id="KW-1185">Reference proteome</keyword>
<evidence type="ECO:0000256" key="1">
    <source>
        <dbReference type="SAM" id="MobiDB-lite"/>
    </source>
</evidence>
<reference evidence="3" key="1">
    <citation type="submission" date="2023-03" db="EMBL/GenBank/DDBJ databases">
        <title>Chromosome-scale reference genome and RAD-based genetic map of yellow starthistle (Centaurea solstitialis) reveal putative structural variation and QTLs associated with invader traits.</title>
        <authorList>
            <person name="Reatini B."/>
            <person name="Cang F.A."/>
            <person name="Jiang Q."/>
            <person name="Mckibben M.T.W."/>
            <person name="Barker M.S."/>
            <person name="Rieseberg L.H."/>
            <person name="Dlugosch K.M."/>
        </authorList>
    </citation>
    <scope>NUCLEOTIDE SEQUENCE</scope>
    <source>
        <strain evidence="3">CAN-66</strain>
        <tissue evidence="3">Leaf</tissue>
    </source>
</reference>
<proteinExistence type="predicted"/>
<dbReference type="PANTHER" id="PTHR47212:SF17">
    <property type="entry name" value="DUF4378 DOMAIN-CONTAINING PROTEIN"/>
    <property type="match status" value="1"/>
</dbReference>
<dbReference type="AlphaFoldDB" id="A0AA38WTY4"/>
<evidence type="ECO:0000313" key="4">
    <source>
        <dbReference type="Proteomes" id="UP001172457"/>
    </source>
</evidence>
<feature type="region of interest" description="Disordered" evidence="1">
    <location>
        <begin position="165"/>
        <end position="206"/>
    </location>
</feature>
<feature type="compositionally biased region" description="Basic and acidic residues" evidence="1">
    <location>
        <begin position="444"/>
        <end position="460"/>
    </location>
</feature>
<gene>
    <name evidence="3" type="ORF">OSB04_008566</name>
</gene>
<name>A0AA38WTY4_9ASTR</name>
<protein>
    <recommendedName>
        <fullName evidence="2">DUF4378 domain-containing protein</fullName>
    </recommendedName>
</protein>
<dbReference type="PANTHER" id="PTHR47212">
    <property type="entry name" value="ADHESIN-LIKE PROTEIN, PUTATIVE (DUF3741)-RELATED"/>
    <property type="match status" value="1"/>
</dbReference>
<sequence length="678" mass="78191">MLKFKNSDFLMARRSKQRLSRQNKDRAGCMSSLVSIFDFRHGRITRRMLSDHATHLTESTTGPSYPTSEVNSITDSEAMDLRIESQNGEKGEKVRTRVKELMEEEMFGDLEFDGHLHNHEQTGKTSSRSFDGCEISNDRQVPPRKTVPQYHDLKDLMNELLSIHQKRNEEQKPASIERSNSLEKERNDPKSDEPVIHKPRNLFRRRRSKSHECISLNFNDSPLPSNKTNGFHSERIVSQFSFTEIKRKLKNAIARSPRDSRSRESPVVVVDGSSRWSSPNTDHFFSERFTRISDEFKTQDELPRLRKSKPTENDEFGDTSYRISNIYIEAKKHLSEILNNGDEEDTEFTEERHSRTLGRLLSFPEYNSPRGNSRTVNRSQPFRVENDRQEPEVLDEVLHTEGAVEIVKPLSPIETEVVDVVDLTEDDELLCSPTASLSGSSLAVDRKTEEVENTADDKTGKPSPVSVLEPMFSDGDISPARTISRFAEASLQPLRIRFEEAVNTPKNQETRIQIRVENNESAFEYVETVLLASDLNWADFEKRWLSSTEILDPSLYDELQIFSSRPAHDQRLLFNSTNEILTEVCDRSLGYFPDLPFVKPNIHPLPKGMDLINEVWERIESRIDGPYPRSLDQLIKRDLEVSKTWMDLRWEGREIVIGIEESIFEDLIDDTLSSLMHD</sequence>
<feature type="region of interest" description="Disordered" evidence="1">
    <location>
        <begin position="115"/>
        <end position="146"/>
    </location>
</feature>
<feature type="compositionally biased region" description="Basic residues" evidence="1">
    <location>
        <begin position="197"/>
        <end position="206"/>
    </location>
</feature>
<accession>A0AA38WTY4</accession>
<feature type="region of interest" description="Disordered" evidence="1">
    <location>
        <begin position="440"/>
        <end position="463"/>
    </location>
</feature>
<dbReference type="InterPro" id="IPR025486">
    <property type="entry name" value="DUF4378"/>
</dbReference>
<evidence type="ECO:0000313" key="3">
    <source>
        <dbReference type="EMBL" id="KAJ9563406.1"/>
    </source>
</evidence>